<keyword evidence="2 3" id="KW-0040">ANK repeat</keyword>
<dbReference type="PROSITE" id="PS50297">
    <property type="entry name" value="ANK_REP_REGION"/>
    <property type="match status" value="1"/>
</dbReference>
<feature type="non-terminal residue" evidence="4">
    <location>
        <position position="1"/>
    </location>
</feature>
<dbReference type="SUPFAM" id="SSF48403">
    <property type="entry name" value="Ankyrin repeat"/>
    <property type="match status" value="1"/>
</dbReference>
<evidence type="ECO:0000313" key="4">
    <source>
        <dbReference type="EMBL" id="CAE8730982.1"/>
    </source>
</evidence>
<dbReference type="Proteomes" id="UP000626109">
    <property type="component" value="Unassembled WGS sequence"/>
</dbReference>
<accession>A0A813LDX8</accession>
<comment type="caution">
    <text evidence="4">The sequence shown here is derived from an EMBL/GenBank/DDBJ whole genome shotgun (WGS) entry which is preliminary data.</text>
</comment>
<dbReference type="Pfam" id="PF12796">
    <property type="entry name" value="Ank_2"/>
    <property type="match status" value="1"/>
</dbReference>
<sequence length="149" mass="16128">TSPVSDLGEGEDEDGGSVFKILNLDTGEVRKLSEEELGSSAAPGLLAGARAPWREWWRQKWCQDEKFWAAAESGDAKALQETLEQRARGGALTHVDVRSLYGRTALHLASSEGHAACMEVLLEGRADVEARTEASFTALHLASRRGHAV</sequence>
<evidence type="ECO:0000256" key="3">
    <source>
        <dbReference type="PROSITE-ProRule" id="PRU00023"/>
    </source>
</evidence>
<evidence type="ECO:0000313" key="5">
    <source>
        <dbReference type="Proteomes" id="UP000626109"/>
    </source>
</evidence>
<dbReference type="Gene3D" id="1.25.40.20">
    <property type="entry name" value="Ankyrin repeat-containing domain"/>
    <property type="match status" value="1"/>
</dbReference>
<dbReference type="GO" id="GO:0004842">
    <property type="term" value="F:ubiquitin-protein transferase activity"/>
    <property type="evidence" value="ECO:0007669"/>
    <property type="project" value="TreeGrafter"/>
</dbReference>
<dbReference type="AlphaFoldDB" id="A0A813LDX8"/>
<proteinExistence type="predicted"/>
<feature type="repeat" description="ANK" evidence="3">
    <location>
        <begin position="101"/>
        <end position="133"/>
    </location>
</feature>
<evidence type="ECO:0000256" key="2">
    <source>
        <dbReference type="ARBA" id="ARBA00023043"/>
    </source>
</evidence>
<gene>
    <name evidence="4" type="ORF">PGLA2088_LOCUS45881</name>
</gene>
<dbReference type="InterPro" id="IPR036770">
    <property type="entry name" value="Ankyrin_rpt-contain_sf"/>
</dbReference>
<dbReference type="SMART" id="SM00248">
    <property type="entry name" value="ANK"/>
    <property type="match status" value="1"/>
</dbReference>
<evidence type="ECO:0000256" key="1">
    <source>
        <dbReference type="ARBA" id="ARBA00022737"/>
    </source>
</evidence>
<dbReference type="GO" id="GO:0085020">
    <property type="term" value="P:protein K6-linked ubiquitination"/>
    <property type="evidence" value="ECO:0007669"/>
    <property type="project" value="TreeGrafter"/>
</dbReference>
<name>A0A813LDX8_POLGL</name>
<organism evidence="4 5">
    <name type="scientific">Polarella glacialis</name>
    <name type="common">Dinoflagellate</name>
    <dbReference type="NCBI Taxonomy" id="89957"/>
    <lineage>
        <taxon>Eukaryota</taxon>
        <taxon>Sar</taxon>
        <taxon>Alveolata</taxon>
        <taxon>Dinophyceae</taxon>
        <taxon>Suessiales</taxon>
        <taxon>Suessiaceae</taxon>
        <taxon>Polarella</taxon>
    </lineage>
</organism>
<keyword evidence="1" id="KW-0677">Repeat</keyword>
<reference evidence="4" key="1">
    <citation type="submission" date="2021-02" db="EMBL/GenBank/DDBJ databases">
        <authorList>
            <person name="Dougan E. K."/>
            <person name="Rhodes N."/>
            <person name="Thang M."/>
            <person name="Chan C."/>
        </authorList>
    </citation>
    <scope>NUCLEOTIDE SEQUENCE</scope>
</reference>
<dbReference type="PROSITE" id="PS50088">
    <property type="entry name" value="ANK_REPEAT"/>
    <property type="match status" value="1"/>
</dbReference>
<protein>
    <submittedName>
        <fullName evidence="4">Uncharacterized protein</fullName>
    </submittedName>
</protein>
<dbReference type="PANTHER" id="PTHR24171">
    <property type="entry name" value="ANKYRIN REPEAT DOMAIN-CONTAINING PROTEIN 39-RELATED"/>
    <property type="match status" value="1"/>
</dbReference>
<dbReference type="PANTHER" id="PTHR24171:SF8">
    <property type="entry name" value="BRCA1-ASSOCIATED RING DOMAIN PROTEIN 1"/>
    <property type="match status" value="1"/>
</dbReference>
<dbReference type="InterPro" id="IPR002110">
    <property type="entry name" value="Ankyrin_rpt"/>
</dbReference>
<dbReference type="EMBL" id="CAJNNW010035938">
    <property type="protein sequence ID" value="CAE8730982.1"/>
    <property type="molecule type" value="Genomic_DNA"/>
</dbReference>
<feature type="non-terminal residue" evidence="4">
    <location>
        <position position="149"/>
    </location>
</feature>